<protein>
    <submittedName>
        <fullName evidence="2">Uncharacterized protein</fullName>
    </submittedName>
</protein>
<evidence type="ECO:0000313" key="2">
    <source>
        <dbReference type="EMBL" id="MBA4628635.1"/>
    </source>
</evidence>
<name>A0A7C8YXQ4_OPUST</name>
<accession>A0A7C8YXQ4</accession>
<reference evidence="2" key="2">
    <citation type="submission" date="2020-07" db="EMBL/GenBank/DDBJ databases">
        <authorList>
            <person name="Vera ALvarez R."/>
            <person name="Arias-Moreno D.M."/>
            <person name="Jimenez-Jacinto V."/>
            <person name="Jimenez-Bremont J.F."/>
            <person name="Swaminathan K."/>
            <person name="Moose S.P."/>
            <person name="Guerrero-Gonzalez M.L."/>
            <person name="Marino-Ramirez L."/>
            <person name="Landsman D."/>
            <person name="Rodriguez-Kessler M."/>
            <person name="Delgado-Sanchez P."/>
        </authorList>
    </citation>
    <scope>NUCLEOTIDE SEQUENCE</scope>
    <source>
        <tissue evidence="2">Cladode</tissue>
    </source>
</reference>
<evidence type="ECO:0000256" key="1">
    <source>
        <dbReference type="SAM" id="SignalP"/>
    </source>
</evidence>
<proteinExistence type="predicted"/>
<reference evidence="2" key="1">
    <citation type="journal article" date="2013" name="J. Plant Res.">
        <title>Effect of fungi and light on seed germination of three Opuntia species from semiarid lands of central Mexico.</title>
        <authorList>
            <person name="Delgado-Sanchez P."/>
            <person name="Jimenez-Bremont J.F."/>
            <person name="Guerrero-Gonzalez Mde L."/>
            <person name="Flores J."/>
        </authorList>
    </citation>
    <scope>NUCLEOTIDE SEQUENCE</scope>
    <source>
        <tissue evidence="2">Cladode</tissue>
    </source>
</reference>
<organism evidence="2">
    <name type="scientific">Opuntia streptacantha</name>
    <name type="common">Prickly pear cactus</name>
    <name type="synonym">Opuntia cardona</name>
    <dbReference type="NCBI Taxonomy" id="393608"/>
    <lineage>
        <taxon>Eukaryota</taxon>
        <taxon>Viridiplantae</taxon>
        <taxon>Streptophyta</taxon>
        <taxon>Embryophyta</taxon>
        <taxon>Tracheophyta</taxon>
        <taxon>Spermatophyta</taxon>
        <taxon>Magnoliopsida</taxon>
        <taxon>eudicotyledons</taxon>
        <taxon>Gunneridae</taxon>
        <taxon>Pentapetalae</taxon>
        <taxon>Caryophyllales</taxon>
        <taxon>Cactineae</taxon>
        <taxon>Cactaceae</taxon>
        <taxon>Opuntioideae</taxon>
        <taxon>Opuntia</taxon>
    </lineage>
</organism>
<feature type="chain" id="PRO_5028474133" evidence="1">
    <location>
        <begin position="30"/>
        <end position="107"/>
    </location>
</feature>
<dbReference type="EMBL" id="GISG01066665">
    <property type="protein sequence ID" value="MBA4628635.1"/>
    <property type="molecule type" value="Transcribed_RNA"/>
</dbReference>
<sequence>MSGILISWGLCRLTLLIVVLLFSVRHVHRICCENVPFTMICQDMCAAQVICLAVVGVVRADVLNFVLLLRSSAALGIRWPLHVFYYRMNSIYRQQSVITASLVSCSA</sequence>
<dbReference type="AlphaFoldDB" id="A0A7C8YXQ4"/>
<keyword evidence="1" id="KW-0732">Signal</keyword>
<feature type="signal peptide" evidence="1">
    <location>
        <begin position="1"/>
        <end position="29"/>
    </location>
</feature>